<gene>
    <name evidence="1" type="ORF">L210DRAFT_2648886</name>
</gene>
<dbReference type="Proteomes" id="UP001194468">
    <property type="component" value="Unassembled WGS sequence"/>
</dbReference>
<dbReference type="AlphaFoldDB" id="A0AAD4C6J9"/>
<organism evidence="1 2">
    <name type="scientific">Boletus edulis BED1</name>
    <dbReference type="NCBI Taxonomy" id="1328754"/>
    <lineage>
        <taxon>Eukaryota</taxon>
        <taxon>Fungi</taxon>
        <taxon>Dikarya</taxon>
        <taxon>Basidiomycota</taxon>
        <taxon>Agaricomycotina</taxon>
        <taxon>Agaricomycetes</taxon>
        <taxon>Agaricomycetidae</taxon>
        <taxon>Boletales</taxon>
        <taxon>Boletineae</taxon>
        <taxon>Boletaceae</taxon>
        <taxon>Boletoideae</taxon>
        <taxon>Boletus</taxon>
    </lineage>
</organism>
<reference evidence="1" key="1">
    <citation type="submission" date="2019-10" db="EMBL/GenBank/DDBJ databases">
        <authorList>
            <consortium name="DOE Joint Genome Institute"/>
            <person name="Kuo A."/>
            <person name="Miyauchi S."/>
            <person name="Kiss E."/>
            <person name="Drula E."/>
            <person name="Kohler A."/>
            <person name="Sanchez-Garcia M."/>
            <person name="Andreopoulos B."/>
            <person name="Barry K.W."/>
            <person name="Bonito G."/>
            <person name="Buee M."/>
            <person name="Carver A."/>
            <person name="Chen C."/>
            <person name="Cichocki N."/>
            <person name="Clum A."/>
            <person name="Culley D."/>
            <person name="Crous P.W."/>
            <person name="Fauchery L."/>
            <person name="Girlanda M."/>
            <person name="Hayes R."/>
            <person name="Keri Z."/>
            <person name="LaButti K."/>
            <person name="Lipzen A."/>
            <person name="Lombard V."/>
            <person name="Magnuson J."/>
            <person name="Maillard F."/>
            <person name="Morin E."/>
            <person name="Murat C."/>
            <person name="Nolan M."/>
            <person name="Ohm R."/>
            <person name="Pangilinan J."/>
            <person name="Pereira M."/>
            <person name="Perotto S."/>
            <person name="Peter M."/>
            <person name="Riley R."/>
            <person name="Sitrit Y."/>
            <person name="Stielow B."/>
            <person name="Szollosi G."/>
            <person name="Zifcakova L."/>
            <person name="Stursova M."/>
            <person name="Spatafora J.W."/>
            <person name="Tedersoo L."/>
            <person name="Vaario L.-M."/>
            <person name="Yamada A."/>
            <person name="Yan M."/>
            <person name="Wang P."/>
            <person name="Xu J."/>
            <person name="Bruns T."/>
            <person name="Baldrian P."/>
            <person name="Vilgalys R."/>
            <person name="Henrissat B."/>
            <person name="Grigoriev I.V."/>
            <person name="Hibbett D."/>
            <person name="Nagy L.G."/>
            <person name="Martin F.M."/>
        </authorList>
    </citation>
    <scope>NUCLEOTIDE SEQUENCE</scope>
    <source>
        <strain evidence="1">BED1</strain>
    </source>
</reference>
<comment type="caution">
    <text evidence="1">The sequence shown here is derived from an EMBL/GenBank/DDBJ whole genome shotgun (WGS) entry which is preliminary data.</text>
</comment>
<accession>A0AAD4C6J9</accession>
<keyword evidence="2" id="KW-1185">Reference proteome</keyword>
<dbReference type="EMBL" id="WHUW01000003">
    <property type="protein sequence ID" value="KAF8449149.1"/>
    <property type="molecule type" value="Genomic_DNA"/>
</dbReference>
<reference evidence="1" key="2">
    <citation type="journal article" date="2020" name="Nat. Commun.">
        <title>Large-scale genome sequencing of mycorrhizal fungi provides insights into the early evolution of symbiotic traits.</title>
        <authorList>
            <person name="Miyauchi S."/>
            <person name="Kiss E."/>
            <person name="Kuo A."/>
            <person name="Drula E."/>
            <person name="Kohler A."/>
            <person name="Sanchez-Garcia M."/>
            <person name="Morin E."/>
            <person name="Andreopoulos B."/>
            <person name="Barry K.W."/>
            <person name="Bonito G."/>
            <person name="Buee M."/>
            <person name="Carver A."/>
            <person name="Chen C."/>
            <person name="Cichocki N."/>
            <person name="Clum A."/>
            <person name="Culley D."/>
            <person name="Crous P.W."/>
            <person name="Fauchery L."/>
            <person name="Girlanda M."/>
            <person name="Hayes R.D."/>
            <person name="Keri Z."/>
            <person name="LaButti K."/>
            <person name="Lipzen A."/>
            <person name="Lombard V."/>
            <person name="Magnuson J."/>
            <person name="Maillard F."/>
            <person name="Murat C."/>
            <person name="Nolan M."/>
            <person name="Ohm R.A."/>
            <person name="Pangilinan J."/>
            <person name="Pereira M.F."/>
            <person name="Perotto S."/>
            <person name="Peter M."/>
            <person name="Pfister S."/>
            <person name="Riley R."/>
            <person name="Sitrit Y."/>
            <person name="Stielow J.B."/>
            <person name="Szollosi G."/>
            <person name="Zifcakova L."/>
            <person name="Stursova M."/>
            <person name="Spatafora J.W."/>
            <person name="Tedersoo L."/>
            <person name="Vaario L.M."/>
            <person name="Yamada A."/>
            <person name="Yan M."/>
            <person name="Wang P."/>
            <person name="Xu J."/>
            <person name="Bruns T."/>
            <person name="Baldrian P."/>
            <person name="Vilgalys R."/>
            <person name="Dunand C."/>
            <person name="Henrissat B."/>
            <person name="Grigoriev I.V."/>
            <person name="Hibbett D."/>
            <person name="Nagy L.G."/>
            <person name="Martin F.M."/>
        </authorList>
    </citation>
    <scope>NUCLEOTIDE SEQUENCE</scope>
    <source>
        <strain evidence="1">BED1</strain>
    </source>
</reference>
<proteinExistence type="predicted"/>
<evidence type="ECO:0000313" key="2">
    <source>
        <dbReference type="Proteomes" id="UP001194468"/>
    </source>
</evidence>
<protein>
    <submittedName>
        <fullName evidence="1">Uncharacterized protein</fullName>
    </submittedName>
</protein>
<sequence>MRFTKPTWVMHNGLDRSFFCYACLLRSLLDSAKDTKRLSIFSIHVHRTAHA</sequence>
<evidence type="ECO:0000313" key="1">
    <source>
        <dbReference type="EMBL" id="KAF8449149.1"/>
    </source>
</evidence>
<name>A0AAD4C6J9_BOLED</name>